<organism evidence="1 2">
    <name type="scientific">Elysia marginata</name>
    <dbReference type="NCBI Taxonomy" id="1093978"/>
    <lineage>
        <taxon>Eukaryota</taxon>
        <taxon>Metazoa</taxon>
        <taxon>Spiralia</taxon>
        <taxon>Lophotrochozoa</taxon>
        <taxon>Mollusca</taxon>
        <taxon>Gastropoda</taxon>
        <taxon>Heterobranchia</taxon>
        <taxon>Euthyneura</taxon>
        <taxon>Panpulmonata</taxon>
        <taxon>Sacoglossa</taxon>
        <taxon>Placobranchoidea</taxon>
        <taxon>Plakobranchidae</taxon>
        <taxon>Elysia</taxon>
    </lineage>
</organism>
<gene>
    <name evidence="1" type="ORF">ElyMa_004900300</name>
</gene>
<sequence>MITEDVATLKEVQIRTLKTRQKFWENKERLRRNIDQYKEKNPGVLRILSFQLWLRSMDLFQDGSKEATDVRNIVLQETSQGSVGCKEKQQRNYTNGRCR</sequence>
<accession>A0AAV4J010</accession>
<dbReference type="Proteomes" id="UP000762676">
    <property type="component" value="Unassembled WGS sequence"/>
</dbReference>
<dbReference type="AlphaFoldDB" id="A0AAV4J010"/>
<proteinExistence type="predicted"/>
<reference evidence="1 2" key="1">
    <citation type="journal article" date="2021" name="Elife">
        <title>Chloroplast acquisition without the gene transfer in kleptoplastic sea slugs, Plakobranchus ocellatus.</title>
        <authorList>
            <person name="Maeda T."/>
            <person name="Takahashi S."/>
            <person name="Yoshida T."/>
            <person name="Shimamura S."/>
            <person name="Takaki Y."/>
            <person name="Nagai Y."/>
            <person name="Toyoda A."/>
            <person name="Suzuki Y."/>
            <person name="Arimoto A."/>
            <person name="Ishii H."/>
            <person name="Satoh N."/>
            <person name="Nishiyama T."/>
            <person name="Hasebe M."/>
            <person name="Maruyama T."/>
            <person name="Minagawa J."/>
            <person name="Obokata J."/>
            <person name="Shigenobu S."/>
        </authorList>
    </citation>
    <scope>NUCLEOTIDE SEQUENCE [LARGE SCALE GENOMIC DNA]</scope>
</reference>
<comment type="caution">
    <text evidence="1">The sequence shown here is derived from an EMBL/GenBank/DDBJ whole genome shotgun (WGS) entry which is preliminary data.</text>
</comment>
<keyword evidence="2" id="KW-1185">Reference proteome</keyword>
<protein>
    <recommendedName>
        <fullName evidence="3">XRN2-binding (XTBD) domain-containing protein</fullName>
    </recommendedName>
</protein>
<evidence type="ECO:0000313" key="2">
    <source>
        <dbReference type="Proteomes" id="UP000762676"/>
    </source>
</evidence>
<dbReference type="EMBL" id="BMAT01009811">
    <property type="protein sequence ID" value="GFS14136.1"/>
    <property type="molecule type" value="Genomic_DNA"/>
</dbReference>
<name>A0AAV4J010_9GAST</name>
<evidence type="ECO:0000313" key="1">
    <source>
        <dbReference type="EMBL" id="GFS14136.1"/>
    </source>
</evidence>
<evidence type="ECO:0008006" key="3">
    <source>
        <dbReference type="Google" id="ProtNLM"/>
    </source>
</evidence>